<protein>
    <submittedName>
        <fullName evidence="1">Uncharacterized protein</fullName>
    </submittedName>
</protein>
<organism evidence="1">
    <name type="scientific">marine sediment metagenome</name>
    <dbReference type="NCBI Taxonomy" id="412755"/>
    <lineage>
        <taxon>unclassified sequences</taxon>
        <taxon>metagenomes</taxon>
        <taxon>ecological metagenomes</taxon>
    </lineage>
</organism>
<comment type="caution">
    <text evidence="1">The sequence shown here is derived from an EMBL/GenBank/DDBJ whole genome shotgun (WGS) entry which is preliminary data.</text>
</comment>
<dbReference type="AlphaFoldDB" id="X0SVV5"/>
<name>X0SVV5_9ZZZZ</name>
<reference evidence="1" key="1">
    <citation type="journal article" date="2014" name="Front. Microbiol.">
        <title>High frequency of phylogenetically diverse reductive dehalogenase-homologous genes in deep subseafloor sedimentary metagenomes.</title>
        <authorList>
            <person name="Kawai M."/>
            <person name="Futagami T."/>
            <person name="Toyoda A."/>
            <person name="Takaki Y."/>
            <person name="Nishi S."/>
            <person name="Hori S."/>
            <person name="Arai W."/>
            <person name="Tsubouchi T."/>
            <person name="Morono Y."/>
            <person name="Uchiyama I."/>
            <person name="Ito T."/>
            <person name="Fujiyama A."/>
            <person name="Inagaki F."/>
            <person name="Takami H."/>
        </authorList>
    </citation>
    <scope>NUCLEOTIDE SEQUENCE</scope>
    <source>
        <strain evidence="1">Expedition CK06-06</strain>
    </source>
</reference>
<accession>X0SVV5</accession>
<sequence>MAKFGHVLRTTKEVGGKVCTFRSLLEYRWAVWTQLRKEQGIILEWWFEDPECLLELETKKFKNKKLYLPDFTILNTAGKYELEETKGYFPPKDYTKLYLATQQFDAPITLIFASLNDHSKNSKIRAQYARAKKLEPHLKRIIWHADKEIFQKIKHLFEV</sequence>
<gene>
    <name evidence="1" type="ORF">S01H1_04611</name>
</gene>
<evidence type="ECO:0000313" key="1">
    <source>
        <dbReference type="EMBL" id="GAF85114.1"/>
    </source>
</evidence>
<dbReference type="EMBL" id="BARS01002426">
    <property type="protein sequence ID" value="GAF85114.1"/>
    <property type="molecule type" value="Genomic_DNA"/>
</dbReference>
<proteinExistence type="predicted"/>
<dbReference type="Gene3D" id="3.40.91.30">
    <property type="match status" value="1"/>
</dbReference>